<dbReference type="EMBL" id="CAJVAX010000001">
    <property type="protein sequence ID" value="CAG7603832.1"/>
    <property type="molecule type" value="Genomic_DNA"/>
</dbReference>
<comment type="caution">
    <text evidence="2">The sequence shown here is derived from an EMBL/GenBank/DDBJ whole genome shotgun (WGS) entry which is preliminary data.</text>
</comment>
<sequence length="60" mass="6232">MPLAVALLSFGLFGLGAQFPAPLGGALFPQSWRFQAAPSAQGGERFSGARGTARPITTQR</sequence>
<feature type="region of interest" description="Disordered" evidence="1">
    <location>
        <begin position="38"/>
        <end position="60"/>
    </location>
</feature>
<gene>
    <name evidence="2" type="ORF">SBRY_10656</name>
</gene>
<protein>
    <submittedName>
        <fullName evidence="2">Uncharacterized protein</fullName>
    </submittedName>
</protein>
<dbReference type="AlphaFoldDB" id="A0A9W4E3D0"/>
<name>A0A9W4E3D0_9ACTN</name>
<evidence type="ECO:0000313" key="3">
    <source>
        <dbReference type="Proteomes" id="UP001153328"/>
    </source>
</evidence>
<proteinExistence type="predicted"/>
<organism evidence="2 3">
    <name type="scientific">Actinacidiphila bryophytorum</name>
    <dbReference type="NCBI Taxonomy" id="1436133"/>
    <lineage>
        <taxon>Bacteria</taxon>
        <taxon>Bacillati</taxon>
        <taxon>Actinomycetota</taxon>
        <taxon>Actinomycetes</taxon>
        <taxon>Kitasatosporales</taxon>
        <taxon>Streptomycetaceae</taxon>
        <taxon>Actinacidiphila</taxon>
    </lineage>
</organism>
<dbReference type="Proteomes" id="UP001153328">
    <property type="component" value="Unassembled WGS sequence"/>
</dbReference>
<evidence type="ECO:0000256" key="1">
    <source>
        <dbReference type="SAM" id="MobiDB-lite"/>
    </source>
</evidence>
<evidence type="ECO:0000313" key="2">
    <source>
        <dbReference type="EMBL" id="CAG7603832.1"/>
    </source>
</evidence>
<keyword evidence="3" id="KW-1185">Reference proteome</keyword>
<accession>A0A9W4E3D0</accession>
<reference evidence="2" key="1">
    <citation type="submission" date="2021-06" db="EMBL/GenBank/DDBJ databases">
        <authorList>
            <person name="Arsene-Ploetze F."/>
        </authorList>
    </citation>
    <scope>NUCLEOTIDE SEQUENCE</scope>
    <source>
        <strain evidence="2">SBRY1</strain>
    </source>
</reference>